<dbReference type="EMBL" id="PJQY01002578">
    <property type="protein sequence ID" value="PQP92408.1"/>
    <property type="molecule type" value="Genomic_DNA"/>
</dbReference>
<comment type="caution">
    <text evidence="1">The sequence shown here is derived from an EMBL/GenBank/DDBJ whole genome shotgun (WGS) entry which is preliminary data.</text>
</comment>
<reference evidence="1 2" key="1">
    <citation type="submission" date="2018-02" db="EMBL/GenBank/DDBJ databases">
        <title>Draft genome of wild Prunus yedoensis var. nudiflora.</title>
        <authorList>
            <person name="Baek S."/>
            <person name="Kim J.-H."/>
            <person name="Choi K."/>
            <person name="Kim G.-B."/>
            <person name="Cho A."/>
            <person name="Jang H."/>
            <person name="Shin C.-H."/>
            <person name="Yu H.-J."/>
            <person name="Mun J.-H."/>
        </authorList>
    </citation>
    <scope>NUCLEOTIDE SEQUENCE [LARGE SCALE GENOMIC DNA]</scope>
    <source>
        <strain evidence="2">cv. Jeju island</strain>
        <tissue evidence="1">Leaf</tissue>
    </source>
</reference>
<evidence type="ECO:0000313" key="2">
    <source>
        <dbReference type="Proteomes" id="UP000250321"/>
    </source>
</evidence>
<proteinExistence type="predicted"/>
<organism evidence="1 2">
    <name type="scientific">Prunus yedoensis var. nudiflora</name>
    <dbReference type="NCBI Taxonomy" id="2094558"/>
    <lineage>
        <taxon>Eukaryota</taxon>
        <taxon>Viridiplantae</taxon>
        <taxon>Streptophyta</taxon>
        <taxon>Embryophyta</taxon>
        <taxon>Tracheophyta</taxon>
        <taxon>Spermatophyta</taxon>
        <taxon>Magnoliopsida</taxon>
        <taxon>eudicotyledons</taxon>
        <taxon>Gunneridae</taxon>
        <taxon>Pentapetalae</taxon>
        <taxon>rosids</taxon>
        <taxon>fabids</taxon>
        <taxon>Rosales</taxon>
        <taxon>Rosaceae</taxon>
        <taxon>Amygdaloideae</taxon>
        <taxon>Amygdaleae</taxon>
        <taxon>Prunus</taxon>
    </lineage>
</organism>
<dbReference type="Proteomes" id="UP000250321">
    <property type="component" value="Unassembled WGS sequence"/>
</dbReference>
<evidence type="ECO:0000313" key="1">
    <source>
        <dbReference type="EMBL" id="PQP92408.1"/>
    </source>
</evidence>
<dbReference type="AlphaFoldDB" id="A0A314XK88"/>
<protein>
    <submittedName>
        <fullName evidence="1">Uncharacterized protein</fullName>
    </submittedName>
</protein>
<sequence length="141" mass="15295">MLIHPYSHHQAPYPDLQVARNFWVIGRCDGQSGGVNVRAIGRSLSTSKTPIGWVIVNLENQGTSSRTHMPNLPYLSDDAQISSSDLLARALVLVGARRRGLRENEVVGGGWWVRNEGGDVGREGGGRRRMGGGDAGFGFRV</sequence>
<accession>A0A314XK88</accession>
<keyword evidence="2" id="KW-1185">Reference proteome</keyword>
<gene>
    <name evidence="1" type="ORF">Pyn_05696</name>
</gene>
<name>A0A314XK88_PRUYE</name>